<gene>
    <name evidence="1" type="ORF">H2O64_21420</name>
</gene>
<organism evidence="1 2">
    <name type="scientific">Kordia aestuariivivens</name>
    <dbReference type="NCBI Taxonomy" id="2759037"/>
    <lineage>
        <taxon>Bacteria</taxon>
        <taxon>Pseudomonadati</taxon>
        <taxon>Bacteroidota</taxon>
        <taxon>Flavobacteriia</taxon>
        <taxon>Flavobacteriales</taxon>
        <taxon>Flavobacteriaceae</taxon>
        <taxon>Kordia</taxon>
    </lineage>
</organism>
<comment type="caution">
    <text evidence="1">The sequence shown here is derived from an EMBL/GenBank/DDBJ whole genome shotgun (WGS) entry which is preliminary data.</text>
</comment>
<accession>A0ABR7QF92</accession>
<keyword evidence="2" id="KW-1185">Reference proteome</keyword>
<evidence type="ECO:0000313" key="1">
    <source>
        <dbReference type="EMBL" id="MBC8757244.1"/>
    </source>
</evidence>
<evidence type="ECO:0000313" key="2">
    <source>
        <dbReference type="Proteomes" id="UP000619238"/>
    </source>
</evidence>
<proteinExistence type="predicted"/>
<name>A0ABR7QF92_9FLAO</name>
<dbReference type="EMBL" id="JACGWS010000018">
    <property type="protein sequence ID" value="MBC8757244.1"/>
    <property type="molecule type" value="Genomic_DNA"/>
</dbReference>
<reference evidence="1 2" key="1">
    <citation type="submission" date="2020-07" db="EMBL/GenBank/DDBJ databases">
        <title>Description of Kordia aestuariivivens sp. nov., isolated from a tidal flat.</title>
        <authorList>
            <person name="Park S."/>
            <person name="Yoon J.-H."/>
        </authorList>
    </citation>
    <scope>NUCLEOTIDE SEQUENCE [LARGE SCALE GENOMIC DNA]</scope>
    <source>
        <strain evidence="1 2">YSTF-M3</strain>
    </source>
</reference>
<protein>
    <submittedName>
        <fullName evidence="1">Uncharacterized protein</fullName>
    </submittedName>
</protein>
<dbReference type="RefSeq" id="WP_187564288.1">
    <property type="nucleotide sequence ID" value="NZ_JACGWS010000018.1"/>
</dbReference>
<dbReference type="Proteomes" id="UP000619238">
    <property type="component" value="Unassembled WGS sequence"/>
</dbReference>
<sequence>MSEEATEPKENKIVSAILSLLRETFMVIVGILLALQIDGYVGDIADTNTLKSNLNYVIEDLNNNKKALLAIKEVKEKSIAACTELIDNYKQHKSMHSDDILNTLVSILKTNKFVNDQSGFDRIKSSPLYESDDFFSVRDKIRTYNGILADLRFTENFINTYITSLSLEMSKNGELLKVFDYVRMKLGIAQYKTALPHFEVDEILRDNKPLQAVLHKYEFDALTLIENYTKLIKTGEALRTEINTYLEE</sequence>